<proteinExistence type="inferred from homology"/>
<evidence type="ECO:0000256" key="4">
    <source>
        <dbReference type="ARBA" id="ARBA00022452"/>
    </source>
</evidence>
<evidence type="ECO:0000256" key="8">
    <source>
        <dbReference type="PROSITE-ProRule" id="PRU01360"/>
    </source>
</evidence>
<dbReference type="PANTHER" id="PTHR30069">
    <property type="entry name" value="TONB-DEPENDENT OUTER MEMBRANE RECEPTOR"/>
    <property type="match status" value="1"/>
</dbReference>
<gene>
    <name evidence="11" type="ORF">SAMN04490244_103361</name>
</gene>
<dbReference type="RefSeq" id="WP_235859806.1">
    <property type="nucleotide sequence ID" value="NZ_FOGU01000003.1"/>
</dbReference>
<evidence type="ECO:0000256" key="7">
    <source>
        <dbReference type="ARBA" id="ARBA00023237"/>
    </source>
</evidence>
<keyword evidence="7 8" id="KW-0998">Cell outer membrane</keyword>
<dbReference type="Gene3D" id="2.170.130.10">
    <property type="entry name" value="TonB-dependent receptor, plug domain"/>
    <property type="match status" value="1"/>
</dbReference>
<name>A0A1H9STE7_9RHOB</name>
<reference evidence="11 12" key="1">
    <citation type="submission" date="2016-10" db="EMBL/GenBank/DDBJ databases">
        <authorList>
            <person name="de Groot N.N."/>
        </authorList>
    </citation>
    <scope>NUCLEOTIDE SEQUENCE [LARGE SCALE GENOMIC DNA]</scope>
    <source>
        <strain evidence="11 12">DSM 23042</strain>
    </source>
</reference>
<evidence type="ECO:0000256" key="5">
    <source>
        <dbReference type="ARBA" id="ARBA00022692"/>
    </source>
</evidence>
<sequence>MMYRTGLRCLLLSSAALTPALPAAAQTEFSLGTIVVESKREVQTDTATAETVVDLDEIEDRQAGTIAELVDSVPGVNLVNGGSPVGSGINVRGFGATGTYGTDQKVGIQVGGATKGSEELYRIGTQLFTDPDLYREAVVLRGMGGTFEFGSGYFGGLLRLEPIQAADLTGGAPGFAFKKTLQYSSNGDGLASSSTAAWQPTENFEVLGNYTWRKQGVQDDGDGTPRSEDGYTLPSWLLNSRLTFGETGAHSLSLLLSRTETDRSDVPYDSFGTTGDQFGNVDRATEDSTAVLGYAYDAPGTDLIDLEVDLSYSDQKIEQEYVPGSSICEVVDCGFPFPPGGFPTVNADHRYETTKLTAKNTALFDTGAVSHDLRIGAEYIRRERKEASAAPGGTEDRVALFAVDDMRMGRLTVTPQLRYETQEIGGDGYDDYDNSALMGGVSARYAFSGGLSVLGGAYYNENLPILDDLGTPAFMTEPEKATTFEAGLSFDGRDLLAAGDALALKAMAYDTHYWSVSSYSSGGAHYSQVDLSGLELEAAYSLANGVYVDLNANIARGEGVLPGAGKSDWEGIPADQLRMTLGKRWGETLDLSWEVVTDAEMTRSATPSPSFTVHNLRATYRPQSGVLEDTELRVGLENLTDEYYTPHLATRPAPGRNLKLTLSKTF</sequence>
<evidence type="ECO:0000256" key="6">
    <source>
        <dbReference type="ARBA" id="ARBA00023136"/>
    </source>
</evidence>
<dbReference type="GO" id="GO:0044718">
    <property type="term" value="P:siderophore transmembrane transport"/>
    <property type="evidence" value="ECO:0007669"/>
    <property type="project" value="TreeGrafter"/>
</dbReference>
<feature type="chain" id="PRO_5011743814" evidence="9">
    <location>
        <begin position="26"/>
        <end position="666"/>
    </location>
</feature>
<keyword evidence="9" id="KW-0732">Signal</keyword>
<keyword evidence="5 8" id="KW-0812">Transmembrane</keyword>
<evidence type="ECO:0000256" key="9">
    <source>
        <dbReference type="SAM" id="SignalP"/>
    </source>
</evidence>
<evidence type="ECO:0000256" key="2">
    <source>
        <dbReference type="ARBA" id="ARBA00009810"/>
    </source>
</evidence>
<keyword evidence="11" id="KW-0675">Receptor</keyword>
<accession>A0A1H9STE7</accession>
<feature type="domain" description="TonB-dependent receptor plug" evidence="10">
    <location>
        <begin position="44"/>
        <end position="156"/>
    </location>
</feature>
<evidence type="ECO:0000256" key="1">
    <source>
        <dbReference type="ARBA" id="ARBA00004571"/>
    </source>
</evidence>
<dbReference type="GO" id="GO:0009279">
    <property type="term" value="C:cell outer membrane"/>
    <property type="evidence" value="ECO:0007669"/>
    <property type="project" value="UniProtKB-SubCell"/>
</dbReference>
<dbReference type="InterPro" id="IPR036942">
    <property type="entry name" value="Beta-barrel_TonB_sf"/>
</dbReference>
<dbReference type="InterPro" id="IPR037066">
    <property type="entry name" value="Plug_dom_sf"/>
</dbReference>
<dbReference type="AlphaFoldDB" id="A0A1H9STE7"/>
<dbReference type="GO" id="GO:0015344">
    <property type="term" value="F:siderophore uptake transmembrane transporter activity"/>
    <property type="evidence" value="ECO:0007669"/>
    <property type="project" value="TreeGrafter"/>
</dbReference>
<dbReference type="Pfam" id="PF07715">
    <property type="entry name" value="Plug"/>
    <property type="match status" value="1"/>
</dbReference>
<dbReference type="STRING" id="641238.SAMN04490244_103361"/>
<evidence type="ECO:0000313" key="11">
    <source>
        <dbReference type="EMBL" id="SER87673.1"/>
    </source>
</evidence>
<dbReference type="SUPFAM" id="SSF56935">
    <property type="entry name" value="Porins"/>
    <property type="match status" value="1"/>
</dbReference>
<evidence type="ECO:0000313" key="12">
    <source>
        <dbReference type="Proteomes" id="UP000198885"/>
    </source>
</evidence>
<protein>
    <submittedName>
        <fullName evidence="11">Hemoglobin/transferrin/lactoferrin receptor protein</fullName>
    </submittedName>
</protein>
<dbReference type="PROSITE" id="PS52016">
    <property type="entry name" value="TONB_DEPENDENT_REC_3"/>
    <property type="match status" value="1"/>
</dbReference>
<dbReference type="Proteomes" id="UP000198885">
    <property type="component" value="Unassembled WGS sequence"/>
</dbReference>
<evidence type="ECO:0000256" key="3">
    <source>
        <dbReference type="ARBA" id="ARBA00022448"/>
    </source>
</evidence>
<keyword evidence="4 8" id="KW-1134">Transmembrane beta strand</keyword>
<feature type="signal peptide" evidence="9">
    <location>
        <begin position="1"/>
        <end position="25"/>
    </location>
</feature>
<organism evidence="11 12">
    <name type="scientific">Tranquillimonas rosea</name>
    <dbReference type="NCBI Taxonomy" id="641238"/>
    <lineage>
        <taxon>Bacteria</taxon>
        <taxon>Pseudomonadati</taxon>
        <taxon>Pseudomonadota</taxon>
        <taxon>Alphaproteobacteria</taxon>
        <taxon>Rhodobacterales</taxon>
        <taxon>Roseobacteraceae</taxon>
        <taxon>Tranquillimonas</taxon>
    </lineage>
</organism>
<keyword evidence="12" id="KW-1185">Reference proteome</keyword>
<dbReference type="PANTHER" id="PTHR30069:SF41">
    <property type="entry name" value="HEME_HEMOPEXIN UTILIZATION PROTEIN C"/>
    <property type="match status" value="1"/>
</dbReference>
<dbReference type="InterPro" id="IPR039426">
    <property type="entry name" value="TonB-dep_rcpt-like"/>
</dbReference>
<dbReference type="EMBL" id="FOGU01000003">
    <property type="protein sequence ID" value="SER87673.1"/>
    <property type="molecule type" value="Genomic_DNA"/>
</dbReference>
<keyword evidence="6 8" id="KW-0472">Membrane</keyword>
<comment type="subcellular location">
    <subcellularLocation>
        <location evidence="1 8">Cell outer membrane</location>
        <topology evidence="1 8">Multi-pass membrane protein</topology>
    </subcellularLocation>
</comment>
<dbReference type="Gene3D" id="2.40.170.20">
    <property type="entry name" value="TonB-dependent receptor, beta-barrel domain"/>
    <property type="match status" value="1"/>
</dbReference>
<dbReference type="InterPro" id="IPR012910">
    <property type="entry name" value="Plug_dom"/>
</dbReference>
<comment type="similarity">
    <text evidence="2 8">Belongs to the TonB-dependent receptor family.</text>
</comment>
<evidence type="ECO:0000259" key="10">
    <source>
        <dbReference type="Pfam" id="PF07715"/>
    </source>
</evidence>
<keyword evidence="3 8" id="KW-0813">Transport</keyword>